<evidence type="ECO:0000256" key="1">
    <source>
        <dbReference type="ARBA" id="ARBA00022729"/>
    </source>
</evidence>
<dbReference type="InterPro" id="IPR013766">
    <property type="entry name" value="Thioredoxin_domain"/>
</dbReference>
<dbReference type="PIRSF" id="PIRSF001488">
    <property type="entry name" value="Tdi_protein"/>
    <property type="match status" value="1"/>
</dbReference>
<dbReference type="PANTHER" id="PTHR35891:SF2">
    <property type="entry name" value="THIOL:DISULFIDE INTERCHANGE PROTEIN DSBA"/>
    <property type="match status" value="1"/>
</dbReference>
<gene>
    <name evidence="6" type="ORF">C8D91_0030</name>
</gene>
<sequence>MKALLSFVLLINGWLVADAQSIDQEVAATNTMSQYQAGIHYELINPAWPSDGGLPVVYEFFSYMCPGCFSFEPIMNQLESQSNGDETSMNFQIIKVPVALYPQWEPHAKTYYTLKMMGELDRVHQAFFAAIHQYKKQFRTLDDIAVWLSASFGINQKSFVDNANSFAVDSMMRKGQQMIKTMGINRLPTLVVDGKYKPNFDQLKTKNDILGITLYLTQANQ</sequence>
<keyword evidence="1 4" id="KW-0732">Signal</keyword>
<dbReference type="InterPro" id="IPR036249">
    <property type="entry name" value="Thioredoxin-like_sf"/>
</dbReference>
<dbReference type="RefSeq" id="WP_162846696.1">
    <property type="nucleotide sequence ID" value="NZ_NIHB01000001.1"/>
</dbReference>
<keyword evidence="2" id="KW-0574">Periplasm</keyword>
<feature type="chain" id="PRO_5020856185" description="Thiol:disulfide interchange protein" evidence="4">
    <location>
        <begin position="20"/>
        <end position="221"/>
    </location>
</feature>
<dbReference type="PROSITE" id="PS51352">
    <property type="entry name" value="THIOREDOXIN_2"/>
    <property type="match status" value="1"/>
</dbReference>
<evidence type="ECO:0000256" key="3">
    <source>
        <dbReference type="PIRSR" id="PIRSR001488-1"/>
    </source>
</evidence>
<dbReference type="AlphaFoldDB" id="A0A4V3DIU0"/>
<dbReference type="CDD" id="cd03019">
    <property type="entry name" value="DsbA_DsbA"/>
    <property type="match status" value="1"/>
</dbReference>
<evidence type="ECO:0000256" key="2">
    <source>
        <dbReference type="PIRNR" id="PIRNR001488"/>
    </source>
</evidence>
<dbReference type="InterPro" id="IPR050824">
    <property type="entry name" value="Thiol_disulfide_DsbA"/>
</dbReference>
<dbReference type="Gene3D" id="3.40.30.10">
    <property type="entry name" value="Glutaredoxin"/>
    <property type="match status" value="1"/>
</dbReference>
<comment type="similarity">
    <text evidence="2">Belongs to the thioredoxin family.</text>
</comment>
<evidence type="ECO:0000313" key="6">
    <source>
        <dbReference type="EMBL" id="TDR23171.1"/>
    </source>
</evidence>
<dbReference type="EMBL" id="SNZB01000001">
    <property type="protein sequence ID" value="TDR23171.1"/>
    <property type="molecule type" value="Genomic_DNA"/>
</dbReference>
<dbReference type="GO" id="GO:0042597">
    <property type="term" value="C:periplasmic space"/>
    <property type="evidence" value="ECO:0007669"/>
    <property type="project" value="UniProtKB-SubCell"/>
</dbReference>
<dbReference type="Proteomes" id="UP000295724">
    <property type="component" value="Unassembled WGS sequence"/>
</dbReference>
<keyword evidence="2" id="KW-1015">Disulfide bond</keyword>
<accession>A0A4V3DIU0</accession>
<evidence type="ECO:0000313" key="7">
    <source>
        <dbReference type="Proteomes" id="UP000295724"/>
    </source>
</evidence>
<keyword evidence="7" id="KW-1185">Reference proteome</keyword>
<evidence type="ECO:0000259" key="5">
    <source>
        <dbReference type="PROSITE" id="PS51352"/>
    </source>
</evidence>
<comment type="subcellular location">
    <subcellularLocation>
        <location evidence="2">Periplasm</location>
    </subcellularLocation>
</comment>
<name>A0A4V3DIU0_9GAMM</name>
<comment type="caution">
    <text evidence="6">The sequence shown here is derived from an EMBL/GenBank/DDBJ whole genome shotgun (WGS) entry which is preliminary data.</text>
</comment>
<dbReference type="Pfam" id="PF13462">
    <property type="entry name" value="Thioredoxin_4"/>
    <property type="match status" value="1"/>
</dbReference>
<dbReference type="InterPro" id="IPR012336">
    <property type="entry name" value="Thioredoxin-like_fold"/>
</dbReference>
<feature type="domain" description="Thioredoxin" evidence="5">
    <location>
        <begin position="15"/>
        <end position="180"/>
    </location>
</feature>
<organism evidence="6 7">
    <name type="scientific">Marinicella litoralis</name>
    <dbReference type="NCBI Taxonomy" id="644220"/>
    <lineage>
        <taxon>Bacteria</taxon>
        <taxon>Pseudomonadati</taxon>
        <taxon>Pseudomonadota</taxon>
        <taxon>Gammaproteobacteria</taxon>
        <taxon>Lysobacterales</taxon>
        <taxon>Marinicellaceae</taxon>
        <taxon>Marinicella</taxon>
    </lineage>
</organism>
<feature type="disulfide bond" description="Redox-active" evidence="3">
    <location>
        <begin position="65"/>
        <end position="68"/>
    </location>
</feature>
<dbReference type="SUPFAM" id="SSF52833">
    <property type="entry name" value="Thioredoxin-like"/>
    <property type="match status" value="1"/>
</dbReference>
<dbReference type="PANTHER" id="PTHR35891">
    <property type="entry name" value="THIOL:DISULFIDE INTERCHANGE PROTEIN DSBA"/>
    <property type="match status" value="1"/>
</dbReference>
<protein>
    <recommendedName>
        <fullName evidence="2">Thiol:disulfide interchange protein</fullName>
    </recommendedName>
</protein>
<reference evidence="6 7" key="1">
    <citation type="submission" date="2019-03" db="EMBL/GenBank/DDBJ databases">
        <title>Genomic Encyclopedia of Type Strains, Phase IV (KMG-IV): sequencing the most valuable type-strain genomes for metagenomic binning, comparative biology and taxonomic classification.</title>
        <authorList>
            <person name="Goeker M."/>
        </authorList>
    </citation>
    <scope>NUCLEOTIDE SEQUENCE [LARGE SCALE GENOMIC DNA]</scope>
    <source>
        <strain evidence="6 7">DSM 25488</strain>
    </source>
</reference>
<dbReference type="InterPro" id="IPR023205">
    <property type="entry name" value="DsbA/DsbL"/>
</dbReference>
<evidence type="ECO:0000256" key="4">
    <source>
        <dbReference type="SAM" id="SignalP"/>
    </source>
</evidence>
<feature type="signal peptide" evidence="4">
    <location>
        <begin position="1"/>
        <end position="19"/>
    </location>
</feature>
<proteinExistence type="inferred from homology"/>